<dbReference type="Proteomes" id="UP000095725">
    <property type="component" value="Unassembled WGS sequence"/>
</dbReference>
<dbReference type="STRING" id="47678.ERS852494_04347"/>
<evidence type="ECO:0000313" key="4">
    <source>
        <dbReference type="Proteomes" id="UP000095725"/>
    </source>
</evidence>
<evidence type="ECO:0000313" key="3">
    <source>
        <dbReference type="Proteomes" id="UP000095657"/>
    </source>
</evidence>
<evidence type="ECO:0000313" key="1">
    <source>
        <dbReference type="EMBL" id="CUQ13096.1"/>
    </source>
</evidence>
<sequence>MTKLVFFLFRDKDEETLLRADETNITIVLHSAEYGCSDEI</sequence>
<dbReference type="EMBL" id="CZAI01000018">
    <property type="protein sequence ID" value="CUQ22141.1"/>
    <property type="molecule type" value="Genomic_DNA"/>
</dbReference>
<gene>
    <name evidence="2" type="ORF">ERS852494_04347</name>
    <name evidence="1" type="ORF">ERS852558_01904</name>
</gene>
<organism evidence="2 3">
    <name type="scientific">Bacteroides caccae</name>
    <dbReference type="NCBI Taxonomy" id="47678"/>
    <lineage>
        <taxon>Bacteria</taxon>
        <taxon>Pseudomonadati</taxon>
        <taxon>Bacteroidota</taxon>
        <taxon>Bacteroidia</taxon>
        <taxon>Bacteroidales</taxon>
        <taxon>Bacteroidaceae</taxon>
        <taxon>Bacteroides</taxon>
    </lineage>
</organism>
<dbReference type="AlphaFoldDB" id="A0A174UMP3"/>
<dbReference type="EMBL" id="CZBL01000007">
    <property type="protein sequence ID" value="CUQ13096.1"/>
    <property type="molecule type" value="Genomic_DNA"/>
</dbReference>
<accession>A0A174UMP3</accession>
<protein>
    <submittedName>
        <fullName evidence="2">Uncharacterized protein</fullName>
    </submittedName>
</protein>
<reference evidence="3 4" key="1">
    <citation type="submission" date="2015-09" db="EMBL/GenBank/DDBJ databases">
        <authorList>
            <consortium name="Pathogen Informatics"/>
        </authorList>
    </citation>
    <scope>NUCLEOTIDE SEQUENCE [LARGE SCALE GENOMIC DNA]</scope>
    <source>
        <strain evidence="2 3">2789STDY5834880</strain>
        <strain evidence="1 4">2789STDY5834946</strain>
    </source>
</reference>
<evidence type="ECO:0000313" key="2">
    <source>
        <dbReference type="EMBL" id="CUQ22141.1"/>
    </source>
</evidence>
<proteinExistence type="predicted"/>
<dbReference type="Proteomes" id="UP000095657">
    <property type="component" value="Unassembled WGS sequence"/>
</dbReference>
<name>A0A174UMP3_9BACE</name>